<accession>A0ABS2L7R1</accession>
<evidence type="ECO:0000313" key="1">
    <source>
        <dbReference type="EMBL" id="MBM7473128.1"/>
    </source>
</evidence>
<dbReference type="EMBL" id="JAFBBU010000001">
    <property type="protein sequence ID" value="MBM7473128.1"/>
    <property type="molecule type" value="Genomic_DNA"/>
</dbReference>
<name>A0ABS2L7R1_9MICO</name>
<proteinExistence type="predicted"/>
<sequence length="92" mass="9931">MAAYASSQYWSGYTIENEIKSPGHPSITGGTGTEYATLLYSNVTTSGYGTVTSGSGATIVHSRTTNLHYCQWRDELDIFVGGTNRLTCSYFG</sequence>
<gene>
    <name evidence="1" type="ORF">JOE66_002762</name>
</gene>
<reference evidence="1 2" key="1">
    <citation type="submission" date="2021-01" db="EMBL/GenBank/DDBJ databases">
        <title>Sequencing the genomes of 1000 actinobacteria strains.</title>
        <authorList>
            <person name="Klenk H.-P."/>
        </authorList>
    </citation>
    <scope>NUCLEOTIDE SEQUENCE [LARGE SCALE GENOMIC DNA]</scope>
    <source>
        <strain evidence="1 2">DSM 13057</strain>
    </source>
</reference>
<evidence type="ECO:0000313" key="2">
    <source>
        <dbReference type="Proteomes" id="UP000776164"/>
    </source>
</evidence>
<comment type="caution">
    <text evidence="1">The sequence shown here is derived from an EMBL/GenBank/DDBJ whole genome shotgun (WGS) entry which is preliminary data.</text>
</comment>
<protein>
    <submittedName>
        <fullName evidence="1">Uncharacterized protein</fullName>
    </submittedName>
</protein>
<keyword evidence="2" id="KW-1185">Reference proteome</keyword>
<dbReference type="Proteomes" id="UP000776164">
    <property type="component" value="Unassembled WGS sequence"/>
</dbReference>
<organism evidence="1 2">
    <name type="scientific">Subtercola frigoramans</name>
    <dbReference type="NCBI Taxonomy" id="120298"/>
    <lineage>
        <taxon>Bacteria</taxon>
        <taxon>Bacillati</taxon>
        <taxon>Actinomycetota</taxon>
        <taxon>Actinomycetes</taxon>
        <taxon>Micrococcales</taxon>
        <taxon>Microbacteriaceae</taxon>
        <taxon>Subtercola</taxon>
    </lineage>
</organism>
<dbReference type="RefSeq" id="WP_205110346.1">
    <property type="nucleotide sequence ID" value="NZ_BAAAHT010000010.1"/>
</dbReference>